<evidence type="ECO:0000313" key="3">
    <source>
        <dbReference type="EMBL" id="CAF3723340.1"/>
    </source>
</evidence>
<dbReference type="Gene3D" id="1.10.1410.40">
    <property type="match status" value="1"/>
</dbReference>
<dbReference type="AlphaFoldDB" id="A0A814CV85"/>
<name>A0A814CV85_9BILA</name>
<accession>A0A814CV85</accession>
<evidence type="ECO:0000313" key="1">
    <source>
        <dbReference type="EMBL" id="CAF0947236.1"/>
    </source>
</evidence>
<dbReference type="EMBL" id="CAJNOQ010002247">
    <property type="protein sequence ID" value="CAF0947236.1"/>
    <property type="molecule type" value="Genomic_DNA"/>
</dbReference>
<comment type="caution">
    <text evidence="1">The sequence shown here is derived from an EMBL/GenBank/DDBJ whole genome shotgun (WGS) entry which is preliminary data.</text>
</comment>
<evidence type="ECO:0000313" key="4">
    <source>
        <dbReference type="EMBL" id="CAF4395551.1"/>
    </source>
</evidence>
<reference evidence="1" key="1">
    <citation type="submission" date="2021-02" db="EMBL/GenBank/DDBJ databases">
        <authorList>
            <person name="Nowell W R."/>
        </authorList>
    </citation>
    <scope>NUCLEOTIDE SEQUENCE</scope>
</reference>
<sequence>MLLTPKRCHFSVYEIEIAKARTKYEQGLNNVAHGLLYKYLHKNLTINNQYLPSYFIKTTVLWMCEENNINTFIDNADNENTISL</sequence>
<dbReference type="Proteomes" id="UP000681722">
    <property type="component" value="Unassembled WGS sequence"/>
</dbReference>
<protein>
    <submittedName>
        <fullName evidence="1">Uncharacterized protein</fullName>
    </submittedName>
</protein>
<dbReference type="OrthoDB" id="5960800at2759"/>
<dbReference type="Proteomes" id="UP000682733">
    <property type="component" value="Unassembled WGS sequence"/>
</dbReference>
<dbReference type="EMBL" id="CAJNOK010048288">
    <property type="protein sequence ID" value="CAF1591428.1"/>
    <property type="molecule type" value="Genomic_DNA"/>
</dbReference>
<keyword evidence="5" id="KW-1185">Reference proteome</keyword>
<evidence type="ECO:0000313" key="2">
    <source>
        <dbReference type="EMBL" id="CAF1591428.1"/>
    </source>
</evidence>
<dbReference type="Proteomes" id="UP000677228">
    <property type="component" value="Unassembled WGS sequence"/>
</dbReference>
<evidence type="ECO:0000313" key="5">
    <source>
        <dbReference type="Proteomes" id="UP000663829"/>
    </source>
</evidence>
<gene>
    <name evidence="1" type="ORF">GPM918_LOCUS11041</name>
    <name evidence="2" type="ORF">OVA965_LOCUS41573</name>
    <name evidence="3" type="ORF">SRO942_LOCUS11042</name>
    <name evidence="4" type="ORF">TMI583_LOCUS43251</name>
</gene>
<dbReference type="Proteomes" id="UP000663829">
    <property type="component" value="Unassembled WGS sequence"/>
</dbReference>
<dbReference type="EMBL" id="CAJOBA010071724">
    <property type="protein sequence ID" value="CAF4395551.1"/>
    <property type="molecule type" value="Genomic_DNA"/>
</dbReference>
<proteinExistence type="predicted"/>
<organism evidence="1 5">
    <name type="scientific">Didymodactylos carnosus</name>
    <dbReference type="NCBI Taxonomy" id="1234261"/>
    <lineage>
        <taxon>Eukaryota</taxon>
        <taxon>Metazoa</taxon>
        <taxon>Spiralia</taxon>
        <taxon>Gnathifera</taxon>
        <taxon>Rotifera</taxon>
        <taxon>Eurotatoria</taxon>
        <taxon>Bdelloidea</taxon>
        <taxon>Philodinida</taxon>
        <taxon>Philodinidae</taxon>
        <taxon>Didymodactylos</taxon>
    </lineage>
</organism>
<dbReference type="EMBL" id="CAJOBC010002247">
    <property type="protein sequence ID" value="CAF3723340.1"/>
    <property type="molecule type" value="Genomic_DNA"/>
</dbReference>